<dbReference type="Pfam" id="PF01381">
    <property type="entry name" value="HTH_3"/>
    <property type="match status" value="1"/>
</dbReference>
<dbReference type="InterPro" id="IPR014710">
    <property type="entry name" value="RmlC-like_jellyroll"/>
</dbReference>
<accession>A0ABV2GKZ6</accession>
<dbReference type="InterPro" id="IPR001387">
    <property type="entry name" value="Cro/C1-type_HTH"/>
</dbReference>
<evidence type="ECO:0000259" key="2">
    <source>
        <dbReference type="PROSITE" id="PS50943"/>
    </source>
</evidence>
<dbReference type="RefSeq" id="WP_354490061.1">
    <property type="nucleotide sequence ID" value="NZ_JBEPMC010000003.1"/>
</dbReference>
<reference evidence="3 4" key="1">
    <citation type="submission" date="2024-06" db="EMBL/GenBank/DDBJ databases">
        <title>Genomic Encyclopedia of Type Strains, Phase IV (KMG-IV): sequencing the most valuable type-strain genomes for metagenomic binning, comparative biology and taxonomic classification.</title>
        <authorList>
            <person name="Goeker M."/>
        </authorList>
    </citation>
    <scope>NUCLEOTIDE SEQUENCE [LARGE SCALE GENOMIC DNA]</scope>
    <source>
        <strain evidence="3 4">DSM 100022</strain>
    </source>
</reference>
<keyword evidence="1" id="KW-0238">DNA-binding</keyword>
<comment type="caution">
    <text evidence="3">The sequence shown here is derived from an EMBL/GenBank/DDBJ whole genome shotgun (WGS) entry which is preliminary data.</text>
</comment>
<dbReference type="SUPFAM" id="SSF51182">
    <property type="entry name" value="RmlC-like cupins"/>
    <property type="match status" value="1"/>
</dbReference>
<dbReference type="EMBL" id="JBEPMC010000003">
    <property type="protein sequence ID" value="MET3578975.1"/>
    <property type="molecule type" value="Genomic_DNA"/>
</dbReference>
<organism evidence="3 4">
    <name type="scientific">Mesorhizobium robiniae</name>
    <dbReference type="NCBI Taxonomy" id="559315"/>
    <lineage>
        <taxon>Bacteria</taxon>
        <taxon>Pseudomonadati</taxon>
        <taxon>Pseudomonadota</taxon>
        <taxon>Alphaproteobacteria</taxon>
        <taxon>Hyphomicrobiales</taxon>
        <taxon>Phyllobacteriaceae</taxon>
        <taxon>Mesorhizobium</taxon>
    </lineage>
</organism>
<dbReference type="InterPro" id="IPR011051">
    <property type="entry name" value="RmlC_Cupin_sf"/>
</dbReference>
<evidence type="ECO:0000256" key="1">
    <source>
        <dbReference type="ARBA" id="ARBA00023125"/>
    </source>
</evidence>
<feature type="domain" description="HTH cro/C1-type" evidence="2">
    <location>
        <begin position="30"/>
        <end position="84"/>
    </location>
</feature>
<dbReference type="SMART" id="SM00530">
    <property type="entry name" value="HTH_XRE"/>
    <property type="match status" value="1"/>
</dbReference>
<dbReference type="PROSITE" id="PS50943">
    <property type="entry name" value="HTH_CROC1"/>
    <property type="match status" value="1"/>
</dbReference>
<dbReference type="Proteomes" id="UP001549204">
    <property type="component" value="Unassembled WGS sequence"/>
</dbReference>
<dbReference type="CDD" id="cd00093">
    <property type="entry name" value="HTH_XRE"/>
    <property type="match status" value="1"/>
</dbReference>
<sequence length="223" mass="23921">MKVDSATSPDMAVLAAAADADKTKHVGGRIKAIRTARRISLRQLADMIGTTASFISQLERNLSGASASTLMRIAAALDLGINDLFEQTEGGFHKVLTRADRPLLPISHGCRKTLLSRRPIHEFEVYSGDFDVGGSTGNDAYTHGGKHEMFVVLKGTVELTLADERFVMNEGDSIEYATSTPHRTVNIGKTPAQVLWIIAPPTSGAAELNQYTSGQGSRPGAQK</sequence>
<dbReference type="InterPro" id="IPR010982">
    <property type="entry name" value="Lambda_DNA-bd_dom_sf"/>
</dbReference>
<dbReference type="SUPFAM" id="SSF47413">
    <property type="entry name" value="lambda repressor-like DNA-binding domains"/>
    <property type="match status" value="1"/>
</dbReference>
<proteinExistence type="predicted"/>
<keyword evidence="4" id="KW-1185">Reference proteome</keyword>
<evidence type="ECO:0000313" key="3">
    <source>
        <dbReference type="EMBL" id="MET3578975.1"/>
    </source>
</evidence>
<dbReference type="InterPro" id="IPR050807">
    <property type="entry name" value="TransReg_Diox_bact_type"/>
</dbReference>
<protein>
    <submittedName>
        <fullName evidence="3">Transcriptional regulator with XRE-family HTH domain</fullName>
    </submittedName>
</protein>
<dbReference type="Pfam" id="PF07883">
    <property type="entry name" value="Cupin_2"/>
    <property type="match status" value="1"/>
</dbReference>
<dbReference type="PANTHER" id="PTHR46797:SF1">
    <property type="entry name" value="METHYLPHOSPHONATE SYNTHASE"/>
    <property type="match status" value="1"/>
</dbReference>
<dbReference type="CDD" id="cd02209">
    <property type="entry name" value="cupin_XRE_C"/>
    <property type="match status" value="1"/>
</dbReference>
<name>A0ABV2GKZ6_9HYPH</name>
<dbReference type="PANTHER" id="PTHR46797">
    <property type="entry name" value="HTH-TYPE TRANSCRIPTIONAL REGULATOR"/>
    <property type="match status" value="1"/>
</dbReference>
<dbReference type="Gene3D" id="1.10.260.40">
    <property type="entry name" value="lambda repressor-like DNA-binding domains"/>
    <property type="match status" value="1"/>
</dbReference>
<gene>
    <name evidence="3" type="ORF">ABID19_002000</name>
</gene>
<evidence type="ECO:0000313" key="4">
    <source>
        <dbReference type="Proteomes" id="UP001549204"/>
    </source>
</evidence>
<dbReference type="InterPro" id="IPR013096">
    <property type="entry name" value="Cupin_2"/>
</dbReference>
<dbReference type="Gene3D" id="2.60.120.10">
    <property type="entry name" value="Jelly Rolls"/>
    <property type="match status" value="1"/>
</dbReference>